<feature type="compositionally biased region" description="Polar residues" evidence="1">
    <location>
        <begin position="634"/>
        <end position="646"/>
    </location>
</feature>
<feature type="region of interest" description="Disordered" evidence="1">
    <location>
        <begin position="146"/>
        <end position="171"/>
    </location>
</feature>
<dbReference type="VEuPathDB" id="FungiDB:PV08_07041"/>
<feature type="region of interest" description="Disordered" evidence="1">
    <location>
        <begin position="267"/>
        <end position="395"/>
    </location>
</feature>
<feature type="compositionally biased region" description="Acidic residues" evidence="1">
    <location>
        <begin position="307"/>
        <end position="324"/>
    </location>
</feature>
<gene>
    <name evidence="2" type="ORF">PV08_07041</name>
</gene>
<feature type="compositionally biased region" description="Acidic residues" evidence="1">
    <location>
        <begin position="286"/>
        <end position="295"/>
    </location>
</feature>
<feature type="compositionally biased region" description="Polar residues" evidence="1">
    <location>
        <begin position="34"/>
        <end position="47"/>
    </location>
</feature>
<evidence type="ECO:0000313" key="3">
    <source>
        <dbReference type="Proteomes" id="UP000053328"/>
    </source>
</evidence>
<dbReference type="AlphaFoldDB" id="A0A0D2BSK8"/>
<feature type="compositionally biased region" description="Polar residues" evidence="1">
    <location>
        <begin position="72"/>
        <end position="82"/>
    </location>
</feature>
<proteinExistence type="predicted"/>
<protein>
    <submittedName>
        <fullName evidence="2">Uncharacterized protein</fullName>
    </submittedName>
</protein>
<feature type="compositionally biased region" description="Basic residues" evidence="1">
    <location>
        <begin position="585"/>
        <end position="594"/>
    </location>
</feature>
<dbReference type="GeneID" id="27334124"/>
<dbReference type="RefSeq" id="XP_016234475.1">
    <property type="nucleotide sequence ID" value="XM_016381373.1"/>
</dbReference>
<feature type="compositionally biased region" description="Basic and acidic residues" evidence="1">
    <location>
        <begin position="341"/>
        <end position="358"/>
    </location>
</feature>
<dbReference type="EMBL" id="KN847496">
    <property type="protein sequence ID" value="KIW14259.1"/>
    <property type="molecule type" value="Genomic_DNA"/>
</dbReference>
<feature type="region of interest" description="Disordered" evidence="1">
    <location>
        <begin position="577"/>
        <end position="705"/>
    </location>
</feature>
<dbReference type="PANTHER" id="PTHR35711">
    <property type="entry name" value="EXPRESSED PROTEIN"/>
    <property type="match status" value="1"/>
</dbReference>
<organism evidence="2 3">
    <name type="scientific">Exophiala spinifera</name>
    <dbReference type="NCBI Taxonomy" id="91928"/>
    <lineage>
        <taxon>Eukaryota</taxon>
        <taxon>Fungi</taxon>
        <taxon>Dikarya</taxon>
        <taxon>Ascomycota</taxon>
        <taxon>Pezizomycotina</taxon>
        <taxon>Eurotiomycetes</taxon>
        <taxon>Chaetothyriomycetidae</taxon>
        <taxon>Chaetothyriales</taxon>
        <taxon>Herpotrichiellaceae</taxon>
        <taxon>Exophiala</taxon>
    </lineage>
</organism>
<feature type="compositionally biased region" description="Acidic residues" evidence="1">
    <location>
        <begin position="649"/>
        <end position="661"/>
    </location>
</feature>
<reference evidence="2 3" key="1">
    <citation type="submission" date="2015-01" db="EMBL/GenBank/DDBJ databases">
        <title>The Genome Sequence of Exophiala spinifera CBS89968.</title>
        <authorList>
            <consortium name="The Broad Institute Genomics Platform"/>
            <person name="Cuomo C."/>
            <person name="de Hoog S."/>
            <person name="Gorbushina A."/>
            <person name="Stielow B."/>
            <person name="Teixiera M."/>
            <person name="Abouelleil A."/>
            <person name="Chapman S.B."/>
            <person name="Priest M."/>
            <person name="Young S.K."/>
            <person name="Wortman J."/>
            <person name="Nusbaum C."/>
            <person name="Birren B."/>
        </authorList>
    </citation>
    <scope>NUCLEOTIDE SEQUENCE [LARGE SCALE GENOMIC DNA]</scope>
    <source>
        <strain evidence="2 3">CBS 89968</strain>
    </source>
</reference>
<evidence type="ECO:0000313" key="2">
    <source>
        <dbReference type="EMBL" id="KIW14259.1"/>
    </source>
</evidence>
<feature type="compositionally biased region" description="Basic and acidic residues" evidence="1">
    <location>
        <begin position="149"/>
        <end position="163"/>
    </location>
</feature>
<dbReference type="PANTHER" id="PTHR35711:SF1">
    <property type="entry name" value="ECTODERMAL, ISOFORM F"/>
    <property type="match status" value="1"/>
</dbReference>
<dbReference type="HOGENOM" id="CLU_391292_0_0_1"/>
<name>A0A0D2BSK8_9EURO</name>
<feature type="region of interest" description="Disordered" evidence="1">
    <location>
        <begin position="72"/>
        <end position="108"/>
    </location>
</feature>
<feature type="region of interest" description="Disordered" evidence="1">
    <location>
        <begin position="1"/>
        <end position="54"/>
    </location>
</feature>
<accession>A0A0D2BSK8</accession>
<feature type="compositionally biased region" description="Pro residues" evidence="1">
    <location>
        <begin position="595"/>
        <end position="612"/>
    </location>
</feature>
<dbReference type="Proteomes" id="UP000053328">
    <property type="component" value="Unassembled WGS sequence"/>
</dbReference>
<evidence type="ECO:0000256" key="1">
    <source>
        <dbReference type="SAM" id="MobiDB-lite"/>
    </source>
</evidence>
<keyword evidence="3" id="KW-1185">Reference proteome</keyword>
<sequence length="705" mass="80461">MGDSAPPPRNEKPFCILRETNPQESRVNPLGQYPPSQFSSGPAQQSPPRGYHFVDAPQEELRPHDLLQSAINNHVNPASELQSHLHLRDDDQDSVGRGRGRSRTRGPGFRQYIRQSYGVRSAVDDEAVSARVTEYLAGLQRTQVPSEDLISRHETPEQAREESQQQESSSLPVFGPLTLWQTIEDHAGQIQSRTEELRRRRYDAERERIDQRGDLSARYRPIWEALRGDPRRVRGHAWTWEQSPSRLPPYTDHTAGEHDVTRLLHEVDVKQGDDEEDDIAKRGGEGDSDEDENDDNSMRNTTHGGEDSDDKDDGDNNDDADDDDDHHHHPMGPAADNGHGSGHDQQHDDDSHDHASEDDHQDDQDDHGMGPVNHDHRELNHDHHHNHDRSDSDDRAVTDHDFLRHESVGWSQFPGPNAPDGSRMTTSQYFLHLYDALTSVEVRQTDLSAAEDKERFDMVLVEYRAMLRMFLREFDRPEWSAIEHRRRHGPWDLEYCVMVMGMQDKIKAIQDDYLGRVDSINRYWVQLDNDEDDDELDREGSMDINSVFFDEYGHIVICHEGPSGTMQHVRACSILPSPEPEPYHPHRHHNHHHPPPPLPLPPPSPPIAPLFPLPGYSDGSEMPLPTPLPEPETSRGSATPERQYTFYNDYDDASNDGDAYTDTDAHPDTTNTDTHTVEHVTRQHPLRRLLEPVPSPYSADNYGND</sequence>